<accession>A0A9W7XIA2</accession>
<feature type="compositionally biased region" description="Acidic residues" evidence="7">
    <location>
        <begin position="163"/>
        <end position="172"/>
    </location>
</feature>
<dbReference type="GO" id="GO:0046982">
    <property type="term" value="F:protein heterodimerization activity"/>
    <property type="evidence" value="ECO:0007669"/>
    <property type="project" value="InterPro"/>
</dbReference>
<dbReference type="Proteomes" id="UP001145021">
    <property type="component" value="Unassembled WGS sequence"/>
</dbReference>
<evidence type="ECO:0000256" key="6">
    <source>
        <dbReference type="PROSITE-ProRule" id="PRU00035"/>
    </source>
</evidence>
<feature type="region of interest" description="Disordered" evidence="7">
    <location>
        <begin position="629"/>
        <end position="668"/>
    </location>
</feature>
<dbReference type="GO" id="GO:0005634">
    <property type="term" value="C:nucleus"/>
    <property type="evidence" value="ECO:0007669"/>
    <property type="project" value="UniProtKB-SubCell"/>
</dbReference>
<protein>
    <submittedName>
        <fullName evidence="9">Transcriptional activator spt7</fullName>
    </submittedName>
</protein>
<dbReference type="SMART" id="SM00576">
    <property type="entry name" value="BTP"/>
    <property type="match status" value="1"/>
</dbReference>
<dbReference type="GO" id="GO:0006325">
    <property type="term" value="P:chromatin organization"/>
    <property type="evidence" value="ECO:0007669"/>
    <property type="project" value="UniProtKB-ARBA"/>
</dbReference>
<gene>
    <name evidence="9" type="primary">SPT7</name>
    <name evidence="9" type="ORF">LPJ64_003215</name>
</gene>
<dbReference type="Pfam" id="PF00439">
    <property type="entry name" value="Bromodomain"/>
    <property type="match status" value="1"/>
</dbReference>
<dbReference type="PRINTS" id="PR00503">
    <property type="entry name" value="BROMODOMAIN"/>
</dbReference>
<evidence type="ECO:0000256" key="1">
    <source>
        <dbReference type="ARBA" id="ARBA00004123"/>
    </source>
</evidence>
<keyword evidence="3 6" id="KW-0103">Bromodomain</keyword>
<dbReference type="InterPro" id="IPR018359">
    <property type="entry name" value="Bromodomain_CS"/>
</dbReference>
<feature type="region of interest" description="Disordered" evidence="7">
    <location>
        <begin position="193"/>
        <end position="214"/>
    </location>
</feature>
<dbReference type="EMBL" id="JANBOH010000120">
    <property type="protein sequence ID" value="KAJ1645179.1"/>
    <property type="molecule type" value="Genomic_DNA"/>
</dbReference>
<feature type="compositionally biased region" description="Basic residues" evidence="7">
    <location>
        <begin position="1313"/>
        <end position="1329"/>
    </location>
</feature>
<evidence type="ECO:0000313" key="10">
    <source>
        <dbReference type="Proteomes" id="UP001145021"/>
    </source>
</evidence>
<dbReference type="PANTHER" id="PTHR47343:SF1">
    <property type="entry name" value="TRANSCRIPTIONAL ACTIVATOR SPT7"/>
    <property type="match status" value="1"/>
</dbReference>
<dbReference type="PROSITE" id="PS50014">
    <property type="entry name" value="BROMODOMAIN_2"/>
    <property type="match status" value="1"/>
</dbReference>
<evidence type="ECO:0000256" key="2">
    <source>
        <dbReference type="ARBA" id="ARBA00023015"/>
    </source>
</evidence>
<keyword evidence="2" id="KW-0805">Transcription regulation</keyword>
<evidence type="ECO:0000313" key="9">
    <source>
        <dbReference type="EMBL" id="KAJ1645179.1"/>
    </source>
</evidence>
<feature type="compositionally biased region" description="Acidic residues" evidence="7">
    <location>
        <begin position="335"/>
        <end position="351"/>
    </location>
</feature>
<feature type="compositionally biased region" description="Polar residues" evidence="7">
    <location>
        <begin position="193"/>
        <end position="210"/>
    </location>
</feature>
<reference evidence="9" key="1">
    <citation type="submission" date="2022-07" db="EMBL/GenBank/DDBJ databases">
        <title>Phylogenomic reconstructions and comparative analyses of Kickxellomycotina fungi.</title>
        <authorList>
            <person name="Reynolds N.K."/>
            <person name="Stajich J.E."/>
            <person name="Barry K."/>
            <person name="Grigoriev I.V."/>
            <person name="Crous P."/>
            <person name="Smith M.E."/>
        </authorList>
    </citation>
    <scope>NUCLEOTIDE SEQUENCE</scope>
    <source>
        <strain evidence="9">NBRC 105413</strain>
    </source>
</reference>
<feature type="region of interest" description="Disordered" evidence="7">
    <location>
        <begin position="86"/>
        <end position="173"/>
    </location>
</feature>
<evidence type="ECO:0000256" key="7">
    <source>
        <dbReference type="SAM" id="MobiDB-lite"/>
    </source>
</evidence>
<comment type="caution">
    <text evidence="9">The sequence shown here is derived from an EMBL/GenBank/DDBJ whole genome shotgun (WGS) entry which is preliminary data.</text>
</comment>
<keyword evidence="5" id="KW-0539">Nucleus</keyword>
<dbReference type="Gene3D" id="1.10.20.10">
    <property type="entry name" value="Histone, subunit A"/>
    <property type="match status" value="1"/>
</dbReference>
<dbReference type="SMART" id="SM00297">
    <property type="entry name" value="BROMO"/>
    <property type="match status" value="1"/>
</dbReference>
<dbReference type="PROSITE" id="PS00633">
    <property type="entry name" value="BROMODOMAIN_1"/>
    <property type="match status" value="1"/>
</dbReference>
<proteinExistence type="predicted"/>
<keyword evidence="4" id="KW-0804">Transcription</keyword>
<feature type="region of interest" description="Disordered" evidence="7">
    <location>
        <begin position="286"/>
        <end position="409"/>
    </location>
</feature>
<dbReference type="GO" id="GO:0000124">
    <property type="term" value="C:SAGA complex"/>
    <property type="evidence" value="ECO:0007669"/>
    <property type="project" value="InterPro"/>
</dbReference>
<feature type="compositionally biased region" description="Basic and acidic residues" evidence="7">
    <location>
        <begin position="633"/>
        <end position="647"/>
    </location>
</feature>
<feature type="compositionally biased region" description="Polar residues" evidence="7">
    <location>
        <begin position="653"/>
        <end position="665"/>
    </location>
</feature>
<dbReference type="InterPro" id="IPR001487">
    <property type="entry name" value="Bromodomain"/>
</dbReference>
<feature type="domain" description="Bromo" evidence="8">
    <location>
        <begin position="527"/>
        <end position="597"/>
    </location>
</feature>
<keyword evidence="10" id="KW-1185">Reference proteome</keyword>
<evidence type="ECO:0000256" key="4">
    <source>
        <dbReference type="ARBA" id="ARBA00023163"/>
    </source>
</evidence>
<organism evidence="9 10">
    <name type="scientific">Coemansia asiatica</name>
    <dbReference type="NCBI Taxonomy" id="1052880"/>
    <lineage>
        <taxon>Eukaryota</taxon>
        <taxon>Fungi</taxon>
        <taxon>Fungi incertae sedis</taxon>
        <taxon>Zoopagomycota</taxon>
        <taxon>Kickxellomycotina</taxon>
        <taxon>Kickxellomycetes</taxon>
        <taxon>Kickxellales</taxon>
        <taxon>Kickxellaceae</taxon>
        <taxon>Coemansia</taxon>
    </lineage>
</organism>
<comment type="subcellular location">
    <subcellularLocation>
        <location evidence="1">Nucleus</location>
    </subcellularLocation>
</comment>
<dbReference type="GO" id="GO:0005198">
    <property type="term" value="F:structural molecule activity"/>
    <property type="evidence" value="ECO:0007669"/>
    <property type="project" value="TreeGrafter"/>
</dbReference>
<feature type="compositionally biased region" description="Polar residues" evidence="7">
    <location>
        <begin position="377"/>
        <end position="387"/>
    </location>
</feature>
<name>A0A9W7XIA2_9FUNG</name>
<dbReference type="InterPro" id="IPR009072">
    <property type="entry name" value="Histone-fold"/>
</dbReference>
<dbReference type="Pfam" id="PF07524">
    <property type="entry name" value="Bromo_TP"/>
    <property type="match status" value="1"/>
</dbReference>
<evidence type="ECO:0000256" key="5">
    <source>
        <dbReference type="ARBA" id="ARBA00023242"/>
    </source>
</evidence>
<dbReference type="SUPFAM" id="SSF47370">
    <property type="entry name" value="Bromodomain"/>
    <property type="match status" value="1"/>
</dbReference>
<feature type="region of interest" description="Disordered" evidence="7">
    <location>
        <begin position="1240"/>
        <end position="1329"/>
    </location>
</feature>
<feature type="compositionally biased region" description="Polar residues" evidence="7">
    <location>
        <begin position="103"/>
        <end position="127"/>
    </location>
</feature>
<dbReference type="InterPro" id="IPR037782">
    <property type="entry name" value="Spt7"/>
</dbReference>
<dbReference type="InterPro" id="IPR036427">
    <property type="entry name" value="Bromodomain-like_sf"/>
</dbReference>
<dbReference type="InterPro" id="IPR006565">
    <property type="entry name" value="BTP"/>
</dbReference>
<sequence>MAMATSKQRLRSRLASGDIDLATNWIQRSYHIAQKLQEKGEWASYLTEEELPWLNKALETPELWTRFITPRTEQWRLHKPPEPIFDLVSSDRTDAPRAGGALNGSNESNGDALSSSGTSVKRAASQNEDGDVDMDEGLINGRANSRSHTVKRARGSTAVLADDNGDENDDILSELSGSDIDMAMWTGDASLASNAVSPGSTEDTSASGAQQPRALHKDTSVFLGDKRLAAAESSIVCVMASFHARAAIFEQYVSVLCDTHGCTICTGAASASNDIESIEKELAGGYEDKDGNQEAEAEAASSNAAREDDSDSMVAEVPSMVFAKPPTPLVSRSLDEDEDYDNDEDEDEDEELKTVEKSAAAAKQISDIKDDSRYVDNKNSMPDTNKPSDGAKLTPAEPETQHPVSDSNINGSRFMLRGVFHTIDELADAVHEQEVHEIHVQQIKDIMEQRASEPKDMLVNKIGSLQNMKNLAQFIDNHRDSVSMSTRELSHLLSEVRPKRTKWANERRVGQVELYDALEHVLHELKSMGEVAVPFLNQVKRKDAPDYYKVIKNPMDLGAMAKNLRNEIYNNKRQFADHLQLIRDNCYTYNTEPGNYYRKSVDALLAKAKKLMENVPDITIREKGSAAAAAAREGAREGAGDDAHTEFGDESGNESQSARTVSGNREGSVMHEDEVNALSGALDQSGLSNAVALSARASAEAPSFAEGAAESTPGLTQQNGLGDMSSLKHSIMRAMATGSCTTDAIADIVEGYARPLGERIWSTKARRQLAEYFRRIEQDAGSELADRSMPRRTADNMRSFLDTTHDIEDKIDANELAAIGRQSKDIAGLRTVFPQAAGSADTAEARRRNEELDGERKAWLASSEDIEARGWRFVEECEPAAGLPSLETLESQTAKGGVLQWLNDDCEAAVDGASDAAQEERPSIDAYAAARFPDNAMWRGMAGNVDKLRSIREIDSKIWAIKLSAPMGYANAMGGMAGSLGMMPLANKDDASRLSVLEIHSKYAGKPDPTVPFDLDATSARKLLQRTSALMLAHAGFDSITEPALSTLTDFFTDFMTNLGRTLRWYYDKHGRTMSTEAILAHTLYDNGTEDLVELEYYLRGEIGRHSSKLSDLHRKLSKSYQEIVGDGRGESAIDASTLESGDAFVTGMVGGLGDLGDDFFGFKELGLDKELGMESLSVPQRLWYGRSAMQGVAGSRAAQQEELAHPPPRPWTPIMSPKGQIGLMWQFLCKKLKDVNGEDPPGCEGVADGAEPADETGQPDASWQAIPEDDSLPARARFGASRPKAPAPNYLTHPKTHMHVGSGQVATPATRAAKKRPAKTPAKKKPSD</sequence>
<dbReference type="GO" id="GO:0006357">
    <property type="term" value="P:regulation of transcription by RNA polymerase II"/>
    <property type="evidence" value="ECO:0007669"/>
    <property type="project" value="TreeGrafter"/>
</dbReference>
<dbReference type="CDD" id="cd22927">
    <property type="entry name" value="HFD_SPT7"/>
    <property type="match status" value="1"/>
</dbReference>
<evidence type="ECO:0000259" key="8">
    <source>
        <dbReference type="PROSITE" id="PS50014"/>
    </source>
</evidence>
<dbReference type="PANTHER" id="PTHR47343">
    <property type="entry name" value="TRANSCRIPTIONAL ACTIVATOR SPT7"/>
    <property type="match status" value="1"/>
</dbReference>
<evidence type="ECO:0000256" key="3">
    <source>
        <dbReference type="ARBA" id="ARBA00023117"/>
    </source>
</evidence>
<dbReference type="Gene3D" id="1.20.920.10">
    <property type="entry name" value="Bromodomain-like"/>
    <property type="match status" value="1"/>
</dbReference>
<feature type="compositionally biased region" description="Basic and acidic residues" evidence="7">
    <location>
        <begin position="366"/>
        <end position="376"/>
    </location>
</feature>
<dbReference type="GO" id="GO:0046695">
    <property type="term" value="C:SLIK (SAGA-like) complex"/>
    <property type="evidence" value="ECO:0007669"/>
    <property type="project" value="InterPro"/>
</dbReference>